<dbReference type="GO" id="GO:2000640">
    <property type="term" value="P:positive regulation of SREBP signaling pathway"/>
    <property type="evidence" value="ECO:0007669"/>
    <property type="project" value="InterPro"/>
</dbReference>
<dbReference type="EMBL" id="PYDT01000009">
    <property type="protein sequence ID" value="THU49776.1"/>
    <property type="molecule type" value="Genomic_DNA"/>
</dbReference>
<reference evidence="9 10" key="1">
    <citation type="journal article" date="2019" name="Nat. Plants">
        <title>Genome sequencing of Musa balbisiana reveals subgenome evolution and function divergence in polyploid bananas.</title>
        <authorList>
            <person name="Yao X."/>
        </authorList>
    </citation>
    <scope>NUCLEOTIDE SEQUENCE [LARGE SCALE GENOMIC DNA]</scope>
    <source>
        <strain evidence="10">cv. DH-PKW</strain>
        <tissue evidence="9">Leaves</tissue>
    </source>
</reference>
<name>A0A4V4H3V6_MUSBA</name>
<gene>
    <name evidence="9" type="ORF">C4D60_Mb06t13090</name>
</gene>
<evidence type="ECO:0000256" key="5">
    <source>
        <dbReference type="ARBA" id="ARBA00023136"/>
    </source>
</evidence>
<keyword evidence="10" id="KW-1185">Reference proteome</keyword>
<dbReference type="Proteomes" id="UP000317650">
    <property type="component" value="Chromosome 6"/>
</dbReference>
<dbReference type="GO" id="GO:0000139">
    <property type="term" value="C:Golgi membrane"/>
    <property type="evidence" value="ECO:0007669"/>
    <property type="project" value="UniProtKB-SubCell"/>
</dbReference>
<evidence type="ECO:0000256" key="3">
    <source>
        <dbReference type="ARBA" id="ARBA00022989"/>
    </source>
</evidence>
<comment type="similarity">
    <text evidence="7">Belongs to the SPRING family.</text>
</comment>
<evidence type="ECO:0000313" key="9">
    <source>
        <dbReference type="EMBL" id="THU49776.1"/>
    </source>
</evidence>
<evidence type="ECO:0000256" key="2">
    <source>
        <dbReference type="ARBA" id="ARBA00022692"/>
    </source>
</evidence>
<proteinExistence type="inferred from homology"/>
<dbReference type="InterPro" id="IPR019352">
    <property type="entry name" value="SPRING1"/>
</dbReference>
<dbReference type="Pfam" id="PF10218">
    <property type="entry name" value="SPRING1"/>
    <property type="match status" value="1"/>
</dbReference>
<dbReference type="PANTHER" id="PTHR13481:SF0">
    <property type="entry name" value="SREBP REGULATING GENE PROTEIN"/>
    <property type="match status" value="1"/>
</dbReference>
<keyword evidence="6" id="KW-0325">Glycoprotein</keyword>
<accession>A0A4V4H3V6</accession>
<evidence type="ECO:0000256" key="7">
    <source>
        <dbReference type="ARBA" id="ARBA00023461"/>
    </source>
</evidence>
<evidence type="ECO:0000256" key="1">
    <source>
        <dbReference type="ARBA" id="ARBA00004194"/>
    </source>
</evidence>
<evidence type="ECO:0000256" key="4">
    <source>
        <dbReference type="ARBA" id="ARBA00023034"/>
    </source>
</evidence>
<comment type="subcellular location">
    <subcellularLocation>
        <location evidence="1">Golgi apparatus membrane</location>
        <topology evidence="1">Single-pass membrane protein</topology>
    </subcellularLocation>
</comment>
<organism evidence="9 10">
    <name type="scientific">Musa balbisiana</name>
    <name type="common">Banana</name>
    <dbReference type="NCBI Taxonomy" id="52838"/>
    <lineage>
        <taxon>Eukaryota</taxon>
        <taxon>Viridiplantae</taxon>
        <taxon>Streptophyta</taxon>
        <taxon>Embryophyta</taxon>
        <taxon>Tracheophyta</taxon>
        <taxon>Spermatophyta</taxon>
        <taxon>Magnoliopsida</taxon>
        <taxon>Liliopsida</taxon>
        <taxon>Zingiberales</taxon>
        <taxon>Musaceae</taxon>
        <taxon>Musa</taxon>
    </lineage>
</organism>
<keyword evidence="5" id="KW-0472">Membrane</keyword>
<evidence type="ECO:0000256" key="6">
    <source>
        <dbReference type="ARBA" id="ARBA00023180"/>
    </source>
</evidence>
<dbReference type="STRING" id="52838.A0A4V4H3V6"/>
<protein>
    <recommendedName>
        <fullName evidence="8">SREBP regulating gene protein</fullName>
    </recommendedName>
</protein>
<keyword evidence="4" id="KW-0333">Golgi apparatus</keyword>
<sequence length="314" mass="34282">MGKFRGDLLLPSALHATLWILVAFGFPAMISAIRKDIGLAENRVCRNTVQGRYLLSDDNGYVCTALSVDSWTRCCPVKGDQFSCQGCNLISQCCNSYEHCVSCCLDPSRTDKDLATKVKIAKPVTAGSYSSVFDFCAGRCRHNSASVVHENAYASDFHHCFSLQSNYSGSTEVTFEARLAGINIVTGRLGESCTIACSSRGQSCVPNRLFLLNRCNLLQKYMICKSGCFASIGSDQPAEVEEFAPKHMKAWQMTGLQVNRGPGGFVRAQEHACTPKQKLCFHVMAHINIPRDSAPVHDPLTANISLSHLQIAAV</sequence>
<evidence type="ECO:0000256" key="8">
    <source>
        <dbReference type="ARBA" id="ARBA00023485"/>
    </source>
</evidence>
<dbReference type="AlphaFoldDB" id="A0A4V4H3V6"/>
<keyword evidence="2" id="KW-0812">Transmembrane</keyword>
<comment type="caution">
    <text evidence="9">The sequence shown here is derived from an EMBL/GenBank/DDBJ whole genome shotgun (WGS) entry which is preliminary data.</text>
</comment>
<keyword evidence="3" id="KW-1133">Transmembrane helix</keyword>
<evidence type="ECO:0000313" key="10">
    <source>
        <dbReference type="Proteomes" id="UP000317650"/>
    </source>
</evidence>
<dbReference type="PANTHER" id="PTHR13481">
    <property type="entry name" value="SREBP REGULATING GENE PROTEIN"/>
    <property type="match status" value="1"/>
</dbReference>